<evidence type="ECO:0000313" key="2">
    <source>
        <dbReference type="EMBL" id="NYF53105.1"/>
    </source>
</evidence>
<dbReference type="AlphaFoldDB" id="A0A7Y9NQL9"/>
<accession>A0A7Y9NQL9</accession>
<dbReference type="InterPro" id="IPR008969">
    <property type="entry name" value="CarboxyPept-like_regulatory"/>
</dbReference>
<dbReference type="EMBL" id="JACCCV010000002">
    <property type="protein sequence ID" value="NYF53105.1"/>
    <property type="molecule type" value="Genomic_DNA"/>
</dbReference>
<evidence type="ECO:0000259" key="1">
    <source>
        <dbReference type="Pfam" id="PF25183"/>
    </source>
</evidence>
<organism evidence="2 3">
    <name type="scientific">Tunturiibacter lichenicola</name>
    <dbReference type="NCBI Taxonomy" id="2051959"/>
    <lineage>
        <taxon>Bacteria</taxon>
        <taxon>Pseudomonadati</taxon>
        <taxon>Acidobacteriota</taxon>
        <taxon>Terriglobia</taxon>
        <taxon>Terriglobales</taxon>
        <taxon>Acidobacteriaceae</taxon>
        <taxon>Tunturiibacter</taxon>
    </lineage>
</organism>
<dbReference type="Proteomes" id="UP000534186">
    <property type="component" value="Unassembled WGS sequence"/>
</dbReference>
<evidence type="ECO:0000313" key="3">
    <source>
        <dbReference type="Proteomes" id="UP000534186"/>
    </source>
</evidence>
<sequence length="1118" mass="120685">MKLQRLSYAFFLFILIDGAIASAQIAADLKGRVLDPSGAAIANAPIELTESSTNLHQSTTTSSSGDYLLIHLNPGSYRVEVRAPGFKNLDREGVNVIVGQTVSLDLTLSPGGDRQTVTVNSDAPLLQAETSNIETNISGAYVAAIPLNTRNFIQLTTLAPGVELPPGTLLPRINGGRPRTNEYIYDGISALQPEPGQVAFFPILDDIAEFTIEANNVPAEFGRFNGGVVNVATRSGSNEVHGSLFEYLRNEDLNARNYFAPTGRKPEYRRSLYGATLGAPILRDRLFFFGDYQGIKQLIGRTLTSTIPTINERNGIFHNVSHIYNPTTTTIVNGKNVRQEFPGDVINIPFDPAAQALLARFPLPTNGNAANNYSRTANDADHQNQFDVRVDGAYGTRDHAFGRYTYYNEVEQPVTPLPDGSGLISGSALGTGGVPGLSNMRGQQAVANETHIFSPRLVNNLTGGYTRRSNNIIGPELDSTASATLGIPGIPTNAAFNNALPLFTLTGIQQLGPSASTFANFQTSVWQVVDTAVYTRGAHAIKAGIDFRWYQLNTVSPPNPTGSFAFTTTGTNQQGLVIAPGDKLTNGNSIASFLLGQVDTFQIDLQQAKLRPRDYIEEYFLQDDWKASNRLTLNIGARWTLHHPSTEKNNQGAVFNLGTQQLDYVGVDGNSRSARELHYGNVAPRVGFTYLATEKTVIRSGFGIVFIDQSGITTPFTIPQFPFIQSVTQKTQDSVNAAFALSHGPSVAPIPLTPNAGLGQSVYTADRTAGSGYVQQWNLAVQRAVTNNLSVEVAYVGSNIIHVGIPDSNLNQLTADQLAEGASLLTPVTNPYFGQLPPSSSLNTKNIAAAQLIKPYPRFQNVATYRHNSGTTNYNAIEAKAEQRFSHGISFLFAYTHSKLIDDASSVFSSTVLSSPNTSSLIAADTYRPHLERDSSNGDMPNVTSFSGIYDLPAGRNHRFASTGVGNPMLGGWSLNTILSLQSGMPVTVTQATNNNAFAGFSLQRPDIVGNPNLTAGQRTPAHYFNTAAFSTAPQFVIGTASRNPVRGPAYRDLDVSLIKRTRLVEKADLEFRAEMFNVTNTPEFAQPNGSFGSPAFGSITATTTDPRVVQFAIRLSR</sequence>
<dbReference type="Gene3D" id="2.60.40.1120">
    <property type="entry name" value="Carboxypeptidase-like, regulatory domain"/>
    <property type="match status" value="1"/>
</dbReference>
<dbReference type="Pfam" id="PF25183">
    <property type="entry name" value="OMP_b-brl_4"/>
    <property type="match status" value="1"/>
</dbReference>
<protein>
    <recommendedName>
        <fullName evidence="1">TonB-dependent transporter Oar-like beta-barrel domain-containing protein</fullName>
    </recommendedName>
</protein>
<reference evidence="2 3" key="1">
    <citation type="submission" date="2020-07" db="EMBL/GenBank/DDBJ databases">
        <title>Genomic Encyclopedia of Type Strains, Phase IV (KMG-V): Genome sequencing to study the core and pangenomes of soil and plant-associated prokaryotes.</title>
        <authorList>
            <person name="Whitman W."/>
        </authorList>
    </citation>
    <scope>NUCLEOTIDE SEQUENCE [LARGE SCALE GENOMIC DNA]</scope>
    <source>
        <strain evidence="2 3">M8UP30</strain>
    </source>
</reference>
<dbReference type="InterPro" id="IPR057601">
    <property type="entry name" value="Oar-like_b-barrel"/>
</dbReference>
<proteinExistence type="predicted"/>
<name>A0A7Y9NQL9_9BACT</name>
<feature type="domain" description="TonB-dependent transporter Oar-like beta-barrel" evidence="1">
    <location>
        <begin position="233"/>
        <end position="1111"/>
    </location>
</feature>
<gene>
    <name evidence="2" type="ORF">HDF12_003504</name>
</gene>
<dbReference type="Pfam" id="PF13620">
    <property type="entry name" value="CarboxypepD_reg"/>
    <property type="match status" value="1"/>
</dbReference>
<dbReference type="SUPFAM" id="SSF49464">
    <property type="entry name" value="Carboxypeptidase regulatory domain-like"/>
    <property type="match status" value="1"/>
</dbReference>
<dbReference type="SUPFAM" id="SSF56935">
    <property type="entry name" value="Porins"/>
    <property type="match status" value="1"/>
</dbReference>
<comment type="caution">
    <text evidence="2">The sequence shown here is derived from an EMBL/GenBank/DDBJ whole genome shotgun (WGS) entry which is preliminary data.</text>
</comment>